<proteinExistence type="predicted"/>
<dbReference type="KEGG" id="seds:AAY24_10845"/>
<dbReference type="PANTHER" id="PTHR38834">
    <property type="entry name" value="PERIPLASMIC SUBSTRATE BINDING PROTEIN FAMILY 3"/>
    <property type="match status" value="1"/>
</dbReference>
<gene>
    <name evidence="3" type="ORF">AAY24_10845</name>
</gene>
<dbReference type="Pfam" id="PF00497">
    <property type="entry name" value="SBP_bac_3"/>
    <property type="match status" value="1"/>
</dbReference>
<protein>
    <recommendedName>
        <fullName evidence="2">Solute-binding protein family 3/N-terminal domain-containing protein</fullName>
    </recommendedName>
</protein>
<feature type="signal peptide" evidence="1">
    <location>
        <begin position="1"/>
        <end position="20"/>
    </location>
</feature>
<accession>A0A0F7K1D6</accession>
<keyword evidence="1" id="KW-0732">Signal</keyword>
<reference evidence="3 4" key="1">
    <citation type="journal article" date="2015" name="Genome Announc.">
        <title>Complete Genome Sequence of Sedimenticola thiotaurini Strain SIP-G1, a Polyphosphate- and Polyhydroxyalkanoate-Accumulating Sulfur-Oxidizing Gammaproteobacterium Isolated from Salt Marsh Sediments.</title>
        <authorList>
            <person name="Flood B.E."/>
            <person name="Jones D.S."/>
            <person name="Bailey J.V."/>
        </authorList>
    </citation>
    <scope>NUCLEOTIDE SEQUENCE [LARGE SCALE GENOMIC DNA]</scope>
    <source>
        <strain evidence="3 4">SIP-G1</strain>
    </source>
</reference>
<dbReference type="InterPro" id="IPR001638">
    <property type="entry name" value="Solute-binding_3/MltF_N"/>
</dbReference>
<evidence type="ECO:0000313" key="4">
    <source>
        <dbReference type="Proteomes" id="UP000034410"/>
    </source>
</evidence>
<evidence type="ECO:0000259" key="2">
    <source>
        <dbReference type="SMART" id="SM00062"/>
    </source>
</evidence>
<name>A0A0F7K1D6_9GAMM</name>
<dbReference type="AlphaFoldDB" id="A0A0F7K1D6"/>
<feature type="domain" description="Solute-binding protein family 3/N-terminal" evidence="2">
    <location>
        <begin position="34"/>
        <end position="251"/>
    </location>
</feature>
<feature type="chain" id="PRO_5002517921" description="Solute-binding protein family 3/N-terminal domain-containing protein" evidence="1">
    <location>
        <begin position="21"/>
        <end position="252"/>
    </location>
</feature>
<dbReference type="SMART" id="SM00062">
    <property type="entry name" value="PBPb"/>
    <property type="match status" value="1"/>
</dbReference>
<sequence>MHATLLACLLNLIACGIVSASSTAQSSAPAEGSNITLVTAHLLPFSIQEGRQQGFMVELVREIERRLGTNRPVRFLPWPRAYRNALVSPNHVIFPLARTPEREADFDWAIKVAPLTPVFVTLNGRQLDLDSARQQGAIAVQQNSPFEQYLRQHGFTNLIITTSAAPIPIRMLRAGRVDAWFTARDLASYSMREQFVTEPITYSEPVFSVDIYIAFSRAFPAELKQAYLDTFAQIKTDGTFTRIMGDYLTNAP</sequence>
<evidence type="ECO:0000313" key="3">
    <source>
        <dbReference type="EMBL" id="AKH20763.1"/>
    </source>
</evidence>
<evidence type="ECO:0000256" key="1">
    <source>
        <dbReference type="SAM" id="SignalP"/>
    </source>
</evidence>
<organism evidence="3 4">
    <name type="scientific">Sedimenticola thiotaurini</name>
    <dbReference type="NCBI Taxonomy" id="1543721"/>
    <lineage>
        <taxon>Bacteria</taxon>
        <taxon>Pseudomonadati</taxon>
        <taxon>Pseudomonadota</taxon>
        <taxon>Gammaproteobacteria</taxon>
        <taxon>Chromatiales</taxon>
        <taxon>Sedimenticolaceae</taxon>
        <taxon>Sedimenticola</taxon>
    </lineage>
</organism>
<dbReference type="EMBL" id="CP011412">
    <property type="protein sequence ID" value="AKH20763.1"/>
    <property type="molecule type" value="Genomic_DNA"/>
</dbReference>
<dbReference type="SUPFAM" id="SSF53850">
    <property type="entry name" value="Periplasmic binding protein-like II"/>
    <property type="match status" value="1"/>
</dbReference>
<dbReference type="Gene3D" id="3.40.190.10">
    <property type="entry name" value="Periplasmic binding protein-like II"/>
    <property type="match status" value="2"/>
</dbReference>
<dbReference type="Proteomes" id="UP000034410">
    <property type="component" value="Chromosome"/>
</dbReference>
<dbReference type="PANTHER" id="PTHR38834:SF3">
    <property type="entry name" value="SOLUTE-BINDING PROTEIN FAMILY 3_N-TERMINAL DOMAIN-CONTAINING PROTEIN"/>
    <property type="match status" value="1"/>
</dbReference>
<keyword evidence="4" id="KW-1185">Reference proteome</keyword>